<sequence length="59" mass="7150">MKSDLDTHINFCILKKAKWYKNDIFSLVENLCISYINRHHSYKVECYPLVKVFTPFTFF</sequence>
<evidence type="ECO:0000313" key="2">
    <source>
        <dbReference type="Proteomes" id="UP000184048"/>
    </source>
</evidence>
<dbReference type="EMBL" id="FQUU01000001">
    <property type="protein sequence ID" value="SHE31106.1"/>
    <property type="molecule type" value="Genomic_DNA"/>
</dbReference>
<keyword evidence="2" id="KW-1185">Reference proteome</keyword>
<dbReference type="Proteomes" id="UP000184048">
    <property type="component" value="Unassembled WGS sequence"/>
</dbReference>
<accession>A0A1M4SFY8</accession>
<organism evidence="1 2">
    <name type="scientific">Flavisolibacter ginsengisoli DSM 18119</name>
    <dbReference type="NCBI Taxonomy" id="1121884"/>
    <lineage>
        <taxon>Bacteria</taxon>
        <taxon>Pseudomonadati</taxon>
        <taxon>Bacteroidota</taxon>
        <taxon>Chitinophagia</taxon>
        <taxon>Chitinophagales</taxon>
        <taxon>Chitinophagaceae</taxon>
        <taxon>Flavisolibacter</taxon>
    </lineage>
</organism>
<proteinExistence type="predicted"/>
<gene>
    <name evidence="1" type="ORF">SAMN02745131_00103</name>
</gene>
<protein>
    <submittedName>
        <fullName evidence="1">Uncharacterized protein</fullName>
    </submittedName>
</protein>
<dbReference type="AlphaFoldDB" id="A0A1M4SFY8"/>
<name>A0A1M4SFY8_9BACT</name>
<evidence type="ECO:0000313" key="1">
    <source>
        <dbReference type="EMBL" id="SHE31106.1"/>
    </source>
</evidence>
<reference evidence="1 2" key="1">
    <citation type="submission" date="2016-11" db="EMBL/GenBank/DDBJ databases">
        <authorList>
            <person name="Jaros S."/>
            <person name="Januszkiewicz K."/>
            <person name="Wedrychowicz H."/>
        </authorList>
    </citation>
    <scope>NUCLEOTIDE SEQUENCE [LARGE SCALE GENOMIC DNA]</scope>
    <source>
        <strain evidence="1 2">DSM 18119</strain>
    </source>
</reference>